<dbReference type="GO" id="GO:0005524">
    <property type="term" value="F:ATP binding"/>
    <property type="evidence" value="ECO:0007669"/>
    <property type="project" value="UniProtKB-KW"/>
</dbReference>
<dbReference type="CDD" id="cd00712">
    <property type="entry name" value="AsnB"/>
    <property type="match status" value="1"/>
</dbReference>
<dbReference type="Pfam" id="PF13537">
    <property type="entry name" value="GATase_7"/>
    <property type="match status" value="1"/>
</dbReference>
<dbReference type="InterPro" id="IPR051786">
    <property type="entry name" value="ASN_synthetase/amidase"/>
</dbReference>
<feature type="binding site" evidence="10">
    <location>
        <begin position="376"/>
        <end position="377"/>
    </location>
    <ligand>
        <name>ATP</name>
        <dbReference type="ChEBI" id="CHEBI:30616"/>
    </ligand>
</feature>
<organism evidence="13 14">
    <name type="scientific">Holtiella tumoricola</name>
    <dbReference type="NCBI Taxonomy" id="3018743"/>
    <lineage>
        <taxon>Bacteria</taxon>
        <taxon>Bacillati</taxon>
        <taxon>Bacillota</taxon>
        <taxon>Clostridia</taxon>
        <taxon>Lachnospirales</taxon>
        <taxon>Cellulosilyticaceae</taxon>
        <taxon>Holtiella</taxon>
    </lineage>
</organism>
<dbReference type="PANTHER" id="PTHR43284:SF1">
    <property type="entry name" value="ASPARAGINE SYNTHETASE"/>
    <property type="match status" value="1"/>
</dbReference>
<comment type="caution">
    <text evidence="13">The sequence shown here is derived from an EMBL/GenBank/DDBJ whole genome shotgun (WGS) entry which is preliminary data.</text>
</comment>
<gene>
    <name evidence="13" type="primary">asnB</name>
    <name evidence="13" type="ORF">PBV87_06830</name>
</gene>
<dbReference type="EC" id="6.3.5.4" evidence="3"/>
<dbReference type="PROSITE" id="PS51278">
    <property type="entry name" value="GATASE_TYPE_2"/>
    <property type="match status" value="1"/>
</dbReference>
<dbReference type="CDD" id="cd01991">
    <property type="entry name" value="Asn_synthase_B_C"/>
    <property type="match status" value="1"/>
</dbReference>
<evidence type="ECO:0000256" key="4">
    <source>
        <dbReference type="ARBA" id="ARBA00022741"/>
    </source>
</evidence>
<dbReference type="Proteomes" id="UP001169242">
    <property type="component" value="Unassembled WGS sequence"/>
</dbReference>
<dbReference type="AlphaFoldDB" id="A0AA42DLM8"/>
<dbReference type="PIRSF" id="PIRSF001589">
    <property type="entry name" value="Asn_synthetase_glu-h"/>
    <property type="match status" value="1"/>
</dbReference>
<keyword evidence="6 9" id="KW-0061">Asparagine biosynthesis</keyword>
<dbReference type="GO" id="GO:0004066">
    <property type="term" value="F:asparagine synthase (glutamine-hydrolyzing) activity"/>
    <property type="evidence" value="ECO:0007669"/>
    <property type="project" value="UniProtKB-EC"/>
</dbReference>
<protein>
    <recommendedName>
        <fullName evidence="3">asparagine synthase (glutamine-hydrolyzing)</fullName>
        <ecNumber evidence="3">6.3.5.4</ecNumber>
    </recommendedName>
</protein>
<dbReference type="SUPFAM" id="SSF56235">
    <property type="entry name" value="N-terminal nucleophile aminohydrolases (Ntn hydrolases)"/>
    <property type="match status" value="1"/>
</dbReference>
<feature type="active site" description="For GATase activity" evidence="9">
    <location>
        <position position="2"/>
    </location>
</feature>
<keyword evidence="7 9" id="KW-0315">Glutamine amidotransferase</keyword>
<dbReference type="GO" id="GO:0006529">
    <property type="term" value="P:asparagine biosynthetic process"/>
    <property type="evidence" value="ECO:0007669"/>
    <property type="project" value="UniProtKB-KW"/>
</dbReference>
<keyword evidence="5 10" id="KW-0067">ATP-binding</keyword>
<comment type="catalytic activity">
    <reaction evidence="8">
        <text>L-aspartate + L-glutamine + ATP + H2O = L-asparagine + L-glutamate + AMP + diphosphate + H(+)</text>
        <dbReference type="Rhea" id="RHEA:12228"/>
        <dbReference type="ChEBI" id="CHEBI:15377"/>
        <dbReference type="ChEBI" id="CHEBI:15378"/>
        <dbReference type="ChEBI" id="CHEBI:29985"/>
        <dbReference type="ChEBI" id="CHEBI:29991"/>
        <dbReference type="ChEBI" id="CHEBI:30616"/>
        <dbReference type="ChEBI" id="CHEBI:33019"/>
        <dbReference type="ChEBI" id="CHEBI:58048"/>
        <dbReference type="ChEBI" id="CHEBI:58359"/>
        <dbReference type="ChEBI" id="CHEBI:456215"/>
        <dbReference type="EC" id="6.3.5.4"/>
    </reaction>
</comment>
<evidence type="ECO:0000313" key="13">
    <source>
        <dbReference type="EMBL" id="MDA3731200.1"/>
    </source>
</evidence>
<feature type="binding site" evidence="10">
    <location>
        <position position="263"/>
    </location>
    <ligand>
        <name>ATP</name>
        <dbReference type="ChEBI" id="CHEBI:30616"/>
    </ligand>
</feature>
<dbReference type="Pfam" id="PF00733">
    <property type="entry name" value="Asn_synthase"/>
    <property type="match status" value="1"/>
</dbReference>
<name>A0AA42DLM8_9FIRM</name>
<comment type="pathway">
    <text evidence="1">Amino-acid biosynthesis; L-asparagine biosynthesis; L-asparagine from L-aspartate (L-Gln route): step 1/1.</text>
</comment>
<evidence type="ECO:0000256" key="11">
    <source>
        <dbReference type="PIRSR" id="PIRSR001589-3"/>
    </source>
</evidence>
<dbReference type="InterPro" id="IPR006426">
    <property type="entry name" value="Asn_synth_AEB"/>
</dbReference>
<dbReference type="InterPro" id="IPR014729">
    <property type="entry name" value="Rossmann-like_a/b/a_fold"/>
</dbReference>
<reference evidence="13" key="1">
    <citation type="journal article" date="2023" name="Int. J. Syst. Evol. Microbiol.">
        <title>&lt;i&gt;Holtiella tumoricola&lt;/i&gt; gen. nov. sp. nov., isolated from a human clinical sample.</title>
        <authorList>
            <person name="Allen-Vercoe E."/>
            <person name="Daigneault M.C."/>
            <person name="Vancuren S.J."/>
            <person name="Cochrane K."/>
            <person name="O'Neal L.L."/>
            <person name="Sankaranarayanan K."/>
            <person name="Lawson P.A."/>
        </authorList>
    </citation>
    <scope>NUCLEOTIDE SEQUENCE</scope>
    <source>
        <strain evidence="13">CC70A</strain>
    </source>
</reference>
<keyword evidence="14" id="KW-1185">Reference proteome</keyword>
<dbReference type="InterPro" id="IPR033738">
    <property type="entry name" value="AsnB_N"/>
</dbReference>
<proteinExistence type="inferred from homology"/>
<evidence type="ECO:0000256" key="9">
    <source>
        <dbReference type="PIRSR" id="PIRSR001589-1"/>
    </source>
</evidence>
<dbReference type="InterPro" id="IPR017932">
    <property type="entry name" value="GATase_2_dom"/>
</dbReference>
<dbReference type="Gene3D" id="3.40.50.620">
    <property type="entry name" value="HUPs"/>
    <property type="match status" value="1"/>
</dbReference>
<comment type="similarity">
    <text evidence="2">Belongs to the asparagine synthetase family.</text>
</comment>
<evidence type="ECO:0000256" key="6">
    <source>
        <dbReference type="ARBA" id="ARBA00022888"/>
    </source>
</evidence>
<evidence type="ECO:0000256" key="5">
    <source>
        <dbReference type="ARBA" id="ARBA00022840"/>
    </source>
</evidence>
<dbReference type="PANTHER" id="PTHR43284">
    <property type="entry name" value="ASPARAGINE SYNTHETASE (GLUTAMINE-HYDROLYZING)"/>
    <property type="match status" value="1"/>
</dbReference>
<evidence type="ECO:0000256" key="1">
    <source>
        <dbReference type="ARBA" id="ARBA00005187"/>
    </source>
</evidence>
<accession>A0AA42DLM8</accession>
<dbReference type="NCBIfam" id="TIGR01536">
    <property type="entry name" value="asn_synth_AEB"/>
    <property type="match status" value="1"/>
</dbReference>
<feature type="site" description="Important for beta-aspartyl-AMP intermediate formation" evidence="11">
    <location>
        <position position="378"/>
    </location>
</feature>
<evidence type="ECO:0000256" key="2">
    <source>
        <dbReference type="ARBA" id="ARBA00005752"/>
    </source>
</evidence>
<sequence>MCSICGIVDFIHEERANEGCVRKMGEALAHRGPDQQGVYVAKGVAFQHNRLAIMDVERGLQPMTRVYEGRKYTIVYNGEIYNTPELTKMIEKAGVKLQTTCDTEVVLYLYILLKEQCANYLNGIFAFAVWDESKHEVYLARDRFGIKPFFYTQVGSTLLFASEVKGLLAHDMVKSVLDQEGLWQLLYLAPTKIGGTSVFKDILEIPTGYYGVYNKSGLKLTKYWELEAKAFEGTEQDAVEETKRLVTDAITRQLVSDVPLATLLSGGLDSSIISSVAARKYAAEGRQLGTYSFEYAGNKENFHATLFQPQSDDEYARYLAHELGTHHQVLTADIDSLIKLLYDATLYRDLPGMADIDSSLLYYCSQVKKEHTVVLSGECADEIFGGYPWFYRPEMLQSGFFPWIHDATKRASLFQDKWVKPDEGLAFAQSVYQKSVAECPVLDSDNASMRQSRIATCLSVQYFMTSLLERKDRMSMASGVEVRVPFADHRILEFIYNVPWEIKFKNQVEKALLREAMQDYLPDKILNRKKSPYPKTHNPAYEAKVIKLLESRLNDSDCRIKELINKVALEDILATQNVTWFGQLMSKPQLLAWLLQLDYWLVNYNVDIQL</sequence>
<evidence type="ECO:0000256" key="3">
    <source>
        <dbReference type="ARBA" id="ARBA00012737"/>
    </source>
</evidence>
<evidence type="ECO:0000256" key="8">
    <source>
        <dbReference type="ARBA" id="ARBA00048741"/>
    </source>
</evidence>
<evidence type="ECO:0000313" key="14">
    <source>
        <dbReference type="Proteomes" id="UP001169242"/>
    </source>
</evidence>
<dbReference type="GO" id="GO:0005829">
    <property type="term" value="C:cytosol"/>
    <property type="evidence" value="ECO:0007669"/>
    <property type="project" value="TreeGrafter"/>
</dbReference>
<feature type="binding site" evidence="10">
    <location>
        <position position="102"/>
    </location>
    <ligand>
        <name>L-glutamine</name>
        <dbReference type="ChEBI" id="CHEBI:58359"/>
    </ligand>
</feature>
<evidence type="ECO:0000259" key="12">
    <source>
        <dbReference type="PROSITE" id="PS51278"/>
    </source>
</evidence>
<keyword evidence="9" id="KW-0028">Amino-acid biosynthesis</keyword>
<dbReference type="EMBL" id="JAQIFT010000029">
    <property type="protein sequence ID" value="MDA3731200.1"/>
    <property type="molecule type" value="Genomic_DNA"/>
</dbReference>
<keyword evidence="4 10" id="KW-0547">Nucleotide-binding</keyword>
<dbReference type="InterPro" id="IPR029055">
    <property type="entry name" value="Ntn_hydrolases_N"/>
</dbReference>
<dbReference type="Gene3D" id="3.60.20.10">
    <property type="entry name" value="Glutamine Phosphoribosylpyrophosphate, subunit 1, domain 1"/>
    <property type="match status" value="1"/>
</dbReference>
<dbReference type="RefSeq" id="WP_271011621.1">
    <property type="nucleotide sequence ID" value="NZ_JAQIFT010000029.1"/>
</dbReference>
<keyword evidence="13" id="KW-0436">Ligase</keyword>
<feature type="domain" description="Glutamine amidotransferase type-2" evidence="12">
    <location>
        <begin position="2"/>
        <end position="216"/>
    </location>
</feature>
<evidence type="ECO:0000256" key="10">
    <source>
        <dbReference type="PIRSR" id="PIRSR001589-2"/>
    </source>
</evidence>
<dbReference type="SUPFAM" id="SSF52402">
    <property type="entry name" value="Adenine nucleotide alpha hydrolases-like"/>
    <property type="match status" value="1"/>
</dbReference>
<evidence type="ECO:0000256" key="7">
    <source>
        <dbReference type="ARBA" id="ARBA00022962"/>
    </source>
</evidence>
<dbReference type="InterPro" id="IPR001962">
    <property type="entry name" value="Asn_synthase"/>
</dbReference>